<evidence type="ECO:0000256" key="1">
    <source>
        <dbReference type="ARBA" id="ARBA00004613"/>
    </source>
</evidence>
<dbReference type="PANTHER" id="PTHR11610:SF173">
    <property type="entry name" value="LIPASE DOMAIN-CONTAINING PROTEIN-RELATED"/>
    <property type="match status" value="1"/>
</dbReference>
<dbReference type="Proteomes" id="UP000695000">
    <property type="component" value="Unplaced"/>
</dbReference>
<dbReference type="SUPFAM" id="SSF53474">
    <property type="entry name" value="alpha/beta-Hydrolases"/>
    <property type="match status" value="1"/>
</dbReference>
<keyword evidence="7" id="KW-1185">Reference proteome</keyword>
<evidence type="ECO:0000256" key="5">
    <source>
        <dbReference type="SAM" id="SignalP"/>
    </source>
</evidence>
<keyword evidence="5" id="KW-0732">Signal</keyword>
<dbReference type="InterPro" id="IPR029058">
    <property type="entry name" value="AB_hydrolase_fold"/>
</dbReference>
<evidence type="ECO:0000313" key="7">
    <source>
        <dbReference type="Proteomes" id="UP000695000"/>
    </source>
</evidence>
<dbReference type="PRINTS" id="PR00821">
    <property type="entry name" value="TAGLIPASE"/>
</dbReference>
<comment type="subcellular location">
    <subcellularLocation>
        <location evidence="1">Secreted</location>
    </subcellularLocation>
</comment>
<dbReference type="InterPro" id="IPR013818">
    <property type="entry name" value="Lipase"/>
</dbReference>
<proteinExistence type="inferred from homology"/>
<name>A0ABM1MSN9_NICVS</name>
<evidence type="ECO:0000256" key="4">
    <source>
        <dbReference type="RuleBase" id="RU004262"/>
    </source>
</evidence>
<feature type="chain" id="PRO_5047240889" evidence="5">
    <location>
        <begin position="29"/>
        <end position="333"/>
    </location>
</feature>
<organism evidence="7 8">
    <name type="scientific">Nicrophorus vespilloides</name>
    <name type="common">Boreal carrion beetle</name>
    <dbReference type="NCBI Taxonomy" id="110193"/>
    <lineage>
        <taxon>Eukaryota</taxon>
        <taxon>Metazoa</taxon>
        <taxon>Ecdysozoa</taxon>
        <taxon>Arthropoda</taxon>
        <taxon>Hexapoda</taxon>
        <taxon>Insecta</taxon>
        <taxon>Pterygota</taxon>
        <taxon>Neoptera</taxon>
        <taxon>Endopterygota</taxon>
        <taxon>Coleoptera</taxon>
        <taxon>Polyphaga</taxon>
        <taxon>Staphyliniformia</taxon>
        <taxon>Silphidae</taxon>
        <taxon>Nicrophorinae</taxon>
        <taxon>Nicrophorus</taxon>
    </lineage>
</organism>
<evidence type="ECO:0000256" key="2">
    <source>
        <dbReference type="ARBA" id="ARBA00010701"/>
    </source>
</evidence>
<reference evidence="8" key="1">
    <citation type="submission" date="2025-08" db="UniProtKB">
        <authorList>
            <consortium name="RefSeq"/>
        </authorList>
    </citation>
    <scope>IDENTIFICATION</scope>
    <source>
        <tissue evidence="8">Whole Larva</tissue>
    </source>
</reference>
<protein>
    <submittedName>
        <fullName evidence="8">Phospholipase A1 member A-like</fullName>
    </submittedName>
</protein>
<evidence type="ECO:0000313" key="8">
    <source>
        <dbReference type="RefSeq" id="XP_017777589.1"/>
    </source>
</evidence>
<dbReference type="Gene3D" id="3.40.50.1820">
    <property type="entry name" value="alpha/beta hydrolase"/>
    <property type="match status" value="1"/>
</dbReference>
<gene>
    <name evidence="8" type="primary">LOC108563429</name>
</gene>
<comment type="similarity">
    <text evidence="2 4">Belongs to the AB hydrolase superfamily. Lipase family.</text>
</comment>
<evidence type="ECO:0000259" key="6">
    <source>
        <dbReference type="Pfam" id="PF00151"/>
    </source>
</evidence>
<dbReference type="CDD" id="cd00707">
    <property type="entry name" value="Pancreat_lipase_like"/>
    <property type="match status" value="1"/>
</dbReference>
<dbReference type="InterPro" id="IPR000734">
    <property type="entry name" value="TAG_lipase"/>
</dbReference>
<dbReference type="GeneID" id="108563429"/>
<keyword evidence="3" id="KW-0964">Secreted</keyword>
<accession>A0ABM1MSN9</accession>
<evidence type="ECO:0000256" key="3">
    <source>
        <dbReference type="ARBA" id="ARBA00022525"/>
    </source>
</evidence>
<sequence length="333" mass="36503">MSTVAAAATAMSVLVASTFLLVVMMAKGQDAQRLAASAAITNKNNISQLLEPNGPPVQFIVFVNGQKPYNLKIGDFRGFEDSGFNTSLPTKIITHGFMSSIREEIFVMMKNAYLSTGDYNVVGMDWSVLCEFEYFSAMKGAQLAGEALNNFINFIARAGVNLEDVHVIGHSLGAHVAGIAGDGIKNGKLGRITGLDPAGPGYNDVPPNLRLDPGDAKLVDVIHTYMRILSLAQPLGHVDFYPNGGRFQPGCPELYDIWKVTESIACNHGRAYMYFIESILNEKAFKSQKCANVDEAIYSRCFEESDVYMGQADTYKYGLYYVKTNTKYPFSLT</sequence>
<feature type="signal peptide" evidence="5">
    <location>
        <begin position="1"/>
        <end position="28"/>
    </location>
</feature>
<dbReference type="InterPro" id="IPR033906">
    <property type="entry name" value="Lipase_N"/>
</dbReference>
<dbReference type="PANTHER" id="PTHR11610">
    <property type="entry name" value="LIPASE"/>
    <property type="match status" value="1"/>
</dbReference>
<dbReference type="RefSeq" id="XP_017777589.1">
    <property type="nucleotide sequence ID" value="XM_017922100.1"/>
</dbReference>
<dbReference type="Pfam" id="PF00151">
    <property type="entry name" value="Lipase"/>
    <property type="match status" value="1"/>
</dbReference>
<feature type="domain" description="Lipase" evidence="6">
    <location>
        <begin position="46"/>
        <end position="330"/>
    </location>
</feature>